<sequence>MNLIDPSAIIVERENYQLDLHVGQPLPVPENQPAKSDAVLPFMKNLLNQTAGTPEEQQYQQQIASAQLLIEQYYDGKVADYDPTGKRPTKYELEALEDRIQATLGLEINKKGAVEKESDLDLEFEAE</sequence>
<gene>
    <name evidence="1" type="ORF">EZS28_054165</name>
</gene>
<evidence type="ECO:0000313" key="1">
    <source>
        <dbReference type="EMBL" id="KAA6324653.1"/>
    </source>
</evidence>
<name>A0A5J4QVX1_9EUKA</name>
<protein>
    <submittedName>
        <fullName evidence="1">Uncharacterized protein</fullName>
    </submittedName>
</protein>
<dbReference type="Proteomes" id="UP000324800">
    <property type="component" value="Unassembled WGS sequence"/>
</dbReference>
<evidence type="ECO:0000313" key="2">
    <source>
        <dbReference type="Proteomes" id="UP000324800"/>
    </source>
</evidence>
<feature type="non-terminal residue" evidence="1">
    <location>
        <position position="127"/>
    </location>
</feature>
<comment type="caution">
    <text evidence="1">The sequence shown here is derived from an EMBL/GenBank/DDBJ whole genome shotgun (WGS) entry which is preliminary data.</text>
</comment>
<dbReference type="AlphaFoldDB" id="A0A5J4QVX1"/>
<organism evidence="1 2">
    <name type="scientific">Streblomastix strix</name>
    <dbReference type="NCBI Taxonomy" id="222440"/>
    <lineage>
        <taxon>Eukaryota</taxon>
        <taxon>Metamonada</taxon>
        <taxon>Preaxostyla</taxon>
        <taxon>Oxymonadida</taxon>
        <taxon>Streblomastigidae</taxon>
        <taxon>Streblomastix</taxon>
    </lineage>
</organism>
<accession>A0A5J4QVX1</accession>
<dbReference type="EMBL" id="SNRW01044323">
    <property type="protein sequence ID" value="KAA6324653.1"/>
    <property type="molecule type" value="Genomic_DNA"/>
</dbReference>
<proteinExistence type="predicted"/>
<reference evidence="1 2" key="1">
    <citation type="submission" date="2019-03" db="EMBL/GenBank/DDBJ databases">
        <title>Single cell metagenomics reveals metabolic interactions within the superorganism composed of flagellate Streblomastix strix and complex community of Bacteroidetes bacteria on its surface.</title>
        <authorList>
            <person name="Treitli S.C."/>
            <person name="Kolisko M."/>
            <person name="Husnik F."/>
            <person name="Keeling P."/>
            <person name="Hampl V."/>
        </authorList>
    </citation>
    <scope>NUCLEOTIDE SEQUENCE [LARGE SCALE GENOMIC DNA]</scope>
    <source>
        <strain evidence="1">ST1C</strain>
    </source>
</reference>